<dbReference type="SUPFAM" id="SSF55729">
    <property type="entry name" value="Acyl-CoA N-acyltransferases (Nat)"/>
    <property type="match status" value="1"/>
</dbReference>
<keyword evidence="2" id="KW-0808">Transferase</keyword>
<dbReference type="InterPro" id="IPR000182">
    <property type="entry name" value="GNAT_dom"/>
</dbReference>
<comment type="caution">
    <text evidence="2">The sequence shown here is derived from an EMBL/GenBank/DDBJ whole genome shotgun (WGS) entry which is preliminary data.</text>
</comment>
<dbReference type="EMBL" id="JBHSGD010000002">
    <property type="protein sequence ID" value="MFC4651709.1"/>
    <property type="molecule type" value="Genomic_DNA"/>
</dbReference>
<dbReference type="PANTHER" id="PTHR43072">
    <property type="entry name" value="N-ACETYLTRANSFERASE"/>
    <property type="match status" value="1"/>
</dbReference>
<evidence type="ECO:0000313" key="3">
    <source>
        <dbReference type="Proteomes" id="UP001595987"/>
    </source>
</evidence>
<feature type="domain" description="N-acetyltransferase" evidence="1">
    <location>
        <begin position="1"/>
        <end position="157"/>
    </location>
</feature>
<reference evidence="3" key="1">
    <citation type="journal article" date="2019" name="Int. J. Syst. Evol. Microbiol.">
        <title>The Global Catalogue of Microorganisms (GCM) 10K type strain sequencing project: providing services to taxonomists for standard genome sequencing and annotation.</title>
        <authorList>
            <consortium name="The Broad Institute Genomics Platform"/>
            <consortium name="The Broad Institute Genome Sequencing Center for Infectious Disease"/>
            <person name="Wu L."/>
            <person name="Ma J."/>
        </authorList>
    </citation>
    <scope>NUCLEOTIDE SEQUENCE [LARGE SCALE GENOMIC DNA]</scope>
    <source>
        <strain evidence="3">CCUG 63287</strain>
    </source>
</reference>
<sequence length="157" mass="17671">MEIRKIEPRDFAEIANLENLNWTLNATPHLMNSSAESIMQKILKGTTYLLAVENDEILGFLDYGPRHASEFGQHVLTFGLVTVEKYRSHGVGTALIHALFSEARAENALKITMNVLSSNPTAIQLYEHLGFVQEAALHKEFLINGAYVDDLIYAYYL</sequence>
<dbReference type="Gene3D" id="3.40.630.30">
    <property type="match status" value="1"/>
</dbReference>
<evidence type="ECO:0000313" key="2">
    <source>
        <dbReference type="EMBL" id="MFC4651709.1"/>
    </source>
</evidence>
<dbReference type="InterPro" id="IPR016181">
    <property type="entry name" value="Acyl_CoA_acyltransferase"/>
</dbReference>
<keyword evidence="3" id="KW-1185">Reference proteome</keyword>
<dbReference type="Proteomes" id="UP001595987">
    <property type="component" value="Unassembled WGS sequence"/>
</dbReference>
<dbReference type="GO" id="GO:0016746">
    <property type="term" value="F:acyltransferase activity"/>
    <property type="evidence" value="ECO:0007669"/>
    <property type="project" value="UniProtKB-KW"/>
</dbReference>
<accession>A0ABV9JE91</accession>
<protein>
    <submittedName>
        <fullName evidence="2">GNAT family N-acetyltransferase</fullName>
        <ecNumber evidence="2">2.3.-.-</ecNumber>
    </submittedName>
</protein>
<dbReference type="PANTHER" id="PTHR43072:SF60">
    <property type="entry name" value="L-2,4-DIAMINOBUTYRIC ACID ACETYLTRANSFERASE"/>
    <property type="match status" value="1"/>
</dbReference>
<dbReference type="EC" id="2.3.-.-" evidence="2"/>
<dbReference type="RefSeq" id="WP_213536646.1">
    <property type="nucleotide sequence ID" value="NZ_BOVQ01000008.1"/>
</dbReference>
<dbReference type="PROSITE" id="PS51186">
    <property type="entry name" value="GNAT"/>
    <property type="match status" value="1"/>
</dbReference>
<gene>
    <name evidence="2" type="ORF">ACFO26_02170</name>
</gene>
<proteinExistence type="predicted"/>
<keyword evidence="2" id="KW-0012">Acyltransferase</keyword>
<evidence type="ECO:0000259" key="1">
    <source>
        <dbReference type="PROSITE" id="PS51186"/>
    </source>
</evidence>
<dbReference type="Pfam" id="PF00583">
    <property type="entry name" value="Acetyltransf_1"/>
    <property type="match status" value="1"/>
</dbReference>
<organism evidence="2 3">
    <name type="scientific">Lactococcus nasutitermitis</name>
    <dbReference type="NCBI Taxonomy" id="1652957"/>
    <lineage>
        <taxon>Bacteria</taxon>
        <taxon>Bacillati</taxon>
        <taxon>Bacillota</taxon>
        <taxon>Bacilli</taxon>
        <taxon>Lactobacillales</taxon>
        <taxon>Streptococcaceae</taxon>
        <taxon>Lactococcus</taxon>
    </lineage>
</organism>
<dbReference type="CDD" id="cd04301">
    <property type="entry name" value="NAT_SF"/>
    <property type="match status" value="1"/>
</dbReference>
<name>A0ABV9JE91_9LACT</name>